<proteinExistence type="predicted"/>
<dbReference type="Proteomes" id="UP001652431">
    <property type="component" value="Unassembled WGS sequence"/>
</dbReference>
<evidence type="ECO:0000313" key="2">
    <source>
        <dbReference type="Proteomes" id="UP001652431"/>
    </source>
</evidence>
<dbReference type="CDD" id="cd01745">
    <property type="entry name" value="GATase1_2"/>
    <property type="match status" value="1"/>
</dbReference>
<dbReference type="InterPro" id="IPR029062">
    <property type="entry name" value="Class_I_gatase-like"/>
</dbReference>
<protein>
    <submittedName>
        <fullName evidence="1">Gamma-glutamyl-gamma-aminobutyrate hydrolase family protein</fullName>
    </submittedName>
</protein>
<dbReference type="RefSeq" id="WP_158367340.1">
    <property type="nucleotide sequence ID" value="NZ_JAOQJU010000001.1"/>
</dbReference>
<dbReference type="InterPro" id="IPR044668">
    <property type="entry name" value="PuuD-like"/>
</dbReference>
<dbReference type="EMBL" id="JAOQJU010000001">
    <property type="protein sequence ID" value="MCU6685169.1"/>
    <property type="molecule type" value="Genomic_DNA"/>
</dbReference>
<dbReference type="PANTHER" id="PTHR43235">
    <property type="entry name" value="GLUTAMINE AMIDOTRANSFERASE PB2B2.05-RELATED"/>
    <property type="match status" value="1"/>
</dbReference>
<reference evidence="1 2" key="1">
    <citation type="journal article" date="2021" name="ISME Commun">
        <title>Automated analysis of genomic sequences facilitates high-throughput and comprehensive description of bacteria.</title>
        <authorList>
            <person name="Hitch T.C.A."/>
        </authorList>
    </citation>
    <scope>NUCLEOTIDE SEQUENCE [LARGE SCALE GENOMIC DNA]</scope>
    <source>
        <strain evidence="1 2">Sanger_03</strain>
    </source>
</reference>
<dbReference type="SUPFAM" id="SSF52317">
    <property type="entry name" value="Class I glutamine amidotransferase-like"/>
    <property type="match status" value="1"/>
</dbReference>
<dbReference type="Pfam" id="PF07722">
    <property type="entry name" value="Peptidase_C26"/>
    <property type="match status" value="1"/>
</dbReference>
<sequence>MKSVIGIITCGFENERQFVSQNYIEAIQRSGALPLLLPILPFHSTDIHLDYQQYGSVCDGFLFCGGGDITPIFFDEEPLDASGVTDIKTDIFQLSFMEYVLSLQKPVLAICRGMQVLNTALGGTIYQDNTLIPRTTLSHMQRSIRRSDVSHRVSFEPGSILHSICGETTYTNSFHHQSVHTPGGQILISGRTSDGIIEAIEVEDHPFAVGVQWHPECMYKTSREMRNLFLRFVAAGYSKG</sequence>
<dbReference type="Gene3D" id="3.40.50.880">
    <property type="match status" value="1"/>
</dbReference>
<accession>A0ABT2RID1</accession>
<dbReference type="PANTHER" id="PTHR43235:SF1">
    <property type="entry name" value="GLUTAMINE AMIDOTRANSFERASE PB2B2.05-RELATED"/>
    <property type="match status" value="1"/>
</dbReference>
<dbReference type="PROSITE" id="PS51273">
    <property type="entry name" value="GATASE_TYPE_1"/>
    <property type="match status" value="1"/>
</dbReference>
<dbReference type="GO" id="GO:0016787">
    <property type="term" value="F:hydrolase activity"/>
    <property type="evidence" value="ECO:0007669"/>
    <property type="project" value="UniProtKB-KW"/>
</dbReference>
<dbReference type="InterPro" id="IPR011697">
    <property type="entry name" value="Peptidase_C26"/>
</dbReference>
<comment type="caution">
    <text evidence="1">The sequence shown here is derived from an EMBL/GenBank/DDBJ whole genome shotgun (WGS) entry which is preliminary data.</text>
</comment>
<organism evidence="1 2">
    <name type="scientific">Dorea acetigenes</name>
    <dbReference type="NCBI Taxonomy" id="2981787"/>
    <lineage>
        <taxon>Bacteria</taxon>
        <taxon>Bacillati</taxon>
        <taxon>Bacillota</taxon>
        <taxon>Clostridia</taxon>
        <taxon>Lachnospirales</taxon>
        <taxon>Lachnospiraceae</taxon>
        <taxon>Dorea</taxon>
    </lineage>
</organism>
<keyword evidence="1" id="KW-0378">Hydrolase</keyword>
<name>A0ABT2RID1_9FIRM</name>
<keyword evidence="2" id="KW-1185">Reference proteome</keyword>
<gene>
    <name evidence="1" type="ORF">OCV99_01135</name>
</gene>
<evidence type="ECO:0000313" key="1">
    <source>
        <dbReference type="EMBL" id="MCU6685169.1"/>
    </source>
</evidence>